<name>A0ABZ1C7M8_9BACT</name>
<keyword evidence="1" id="KW-1133">Transmembrane helix</keyword>
<dbReference type="Proteomes" id="UP000738431">
    <property type="component" value="Chromosome"/>
</dbReference>
<dbReference type="EMBL" id="CP139781">
    <property type="protein sequence ID" value="WRQ87716.1"/>
    <property type="molecule type" value="Genomic_DNA"/>
</dbReference>
<feature type="transmembrane region" description="Helical" evidence="1">
    <location>
        <begin position="12"/>
        <end position="30"/>
    </location>
</feature>
<organism evidence="2 3">
    <name type="scientific">Actomonas aquatica</name>
    <dbReference type="NCBI Taxonomy" id="2866162"/>
    <lineage>
        <taxon>Bacteria</taxon>
        <taxon>Pseudomonadati</taxon>
        <taxon>Verrucomicrobiota</taxon>
        <taxon>Opitutia</taxon>
        <taxon>Opitutales</taxon>
        <taxon>Opitutaceae</taxon>
        <taxon>Actomonas</taxon>
    </lineage>
</organism>
<accession>A0ABZ1C7M8</accession>
<sequence length="196" mass="22207">MLDRLTPRPAQRVIWLTLSIAGLGLLLTGCQNSGIRSRGNLVAQRDSTPASARPFSVTEQAVILEAARAWHKAYGNESHLYQLDPYDRRITRSLRTALSEICRPLPKDLSAEDPHLFTLSIDEADLPQGNFAYASIRVGNRYEVSEHAYVYEAVGDRWEFRDHYLIAEGLMQVALIDFGWEAYCRDKGIKVARRDD</sequence>
<keyword evidence="1" id="KW-0472">Membrane</keyword>
<evidence type="ECO:0000313" key="2">
    <source>
        <dbReference type="EMBL" id="WRQ87716.1"/>
    </source>
</evidence>
<keyword evidence="3" id="KW-1185">Reference proteome</keyword>
<proteinExistence type="predicted"/>
<keyword evidence="1" id="KW-0812">Transmembrane</keyword>
<protein>
    <recommendedName>
        <fullName evidence="4">Lipoprotein</fullName>
    </recommendedName>
</protein>
<dbReference type="PROSITE" id="PS51257">
    <property type="entry name" value="PROKAR_LIPOPROTEIN"/>
    <property type="match status" value="1"/>
</dbReference>
<evidence type="ECO:0008006" key="4">
    <source>
        <dbReference type="Google" id="ProtNLM"/>
    </source>
</evidence>
<evidence type="ECO:0000313" key="3">
    <source>
        <dbReference type="Proteomes" id="UP000738431"/>
    </source>
</evidence>
<evidence type="ECO:0000256" key="1">
    <source>
        <dbReference type="SAM" id="Phobius"/>
    </source>
</evidence>
<gene>
    <name evidence="2" type="ORF">K1X11_023135</name>
</gene>
<dbReference type="RefSeq" id="WP_221030125.1">
    <property type="nucleotide sequence ID" value="NZ_CP139781.1"/>
</dbReference>
<reference evidence="2 3" key="1">
    <citation type="submission" date="2023-12" db="EMBL/GenBank/DDBJ databases">
        <title>Description of an unclassified Opitutus bacterium of Verrucomicrobiota.</title>
        <authorList>
            <person name="Zhang D.-F."/>
        </authorList>
    </citation>
    <scope>NUCLEOTIDE SEQUENCE [LARGE SCALE GENOMIC DNA]</scope>
    <source>
        <strain evidence="2 3">WL0086</strain>
    </source>
</reference>